<dbReference type="PANTHER" id="PTHR46577:SF1">
    <property type="entry name" value="HTH-TYPE TRANSCRIPTIONAL REGULATORY PROTEIN GABR"/>
    <property type="match status" value="1"/>
</dbReference>
<dbReference type="PRINTS" id="PR00035">
    <property type="entry name" value="HTHGNTR"/>
</dbReference>
<keyword evidence="2" id="KW-0663">Pyridoxal phosphate</keyword>
<keyword evidence="8" id="KW-0808">Transferase</keyword>
<evidence type="ECO:0000256" key="4">
    <source>
        <dbReference type="ARBA" id="ARBA00023125"/>
    </source>
</evidence>
<dbReference type="SUPFAM" id="SSF53383">
    <property type="entry name" value="PLP-dependent transferases"/>
    <property type="match status" value="1"/>
</dbReference>
<feature type="region of interest" description="Disordered" evidence="6">
    <location>
        <begin position="476"/>
        <end position="495"/>
    </location>
</feature>
<proteinExistence type="inferred from homology"/>
<dbReference type="InterPro" id="IPR015422">
    <property type="entry name" value="PyrdxlP-dep_Trfase_small"/>
</dbReference>
<dbReference type="EMBL" id="BAAAPY010000017">
    <property type="protein sequence ID" value="GAA2085743.1"/>
    <property type="molecule type" value="Genomic_DNA"/>
</dbReference>
<evidence type="ECO:0000313" key="8">
    <source>
        <dbReference type="EMBL" id="GAA2085743.1"/>
    </source>
</evidence>
<dbReference type="Gene3D" id="3.90.1150.10">
    <property type="entry name" value="Aspartate Aminotransferase, domain 1"/>
    <property type="match status" value="1"/>
</dbReference>
<evidence type="ECO:0000256" key="3">
    <source>
        <dbReference type="ARBA" id="ARBA00023015"/>
    </source>
</evidence>
<organism evidence="8 9">
    <name type="scientific">Aeromicrobium halocynthiae</name>
    <dbReference type="NCBI Taxonomy" id="560557"/>
    <lineage>
        <taxon>Bacteria</taxon>
        <taxon>Bacillati</taxon>
        <taxon>Actinomycetota</taxon>
        <taxon>Actinomycetes</taxon>
        <taxon>Propionibacteriales</taxon>
        <taxon>Nocardioidaceae</taxon>
        <taxon>Aeromicrobium</taxon>
    </lineage>
</organism>
<dbReference type="SMART" id="SM00345">
    <property type="entry name" value="HTH_GNTR"/>
    <property type="match status" value="1"/>
</dbReference>
<sequence length="495" mass="52428">MPPSSSDVLTGPGGPSLSGRQLSRLVGPVQADGRPLYDALAEQLRLLVVDGRVGDGTRLPSERELAEALGVSRTTTTRAYAALRDADLVVSRRGSGSVVRVPFAATGASSLIIDPGEGDAVALTYAAPSGPPGLARAVEAAAGKACHLFSTSGYLPDGLPALRELLARRYAARGLPTDPEQIIVTSGAMGALSLIARTVLSPGDRMVVEAMSYPHAHEAFVAAGARLSPLPVAETPWDLEALEAVLRAGRHRAAYLIPEFHNPTSAVMSADERSTVARLLRRHDVLPIVDESLREVNLDGIELPESLAAHDPRAVLVGSSSKEFWGGLRVGWIRAPRPLVTALVQHRMADDLGSSAFDQLVLVELLEEGGQTAAAGRARSRAARDHLLAELAEHLPELTVACPAGGLNLWAELPRPVSSRLVAAAARHGLLLTPGPRFVTGGSRIGERRLRLPYTQAPERLSEAVRRLRTAWDDVEGARPAPRETGRTGTLDLIA</sequence>
<dbReference type="CDD" id="cd07377">
    <property type="entry name" value="WHTH_GntR"/>
    <property type="match status" value="1"/>
</dbReference>
<comment type="caution">
    <text evidence="8">The sequence shown here is derived from an EMBL/GenBank/DDBJ whole genome shotgun (WGS) entry which is preliminary data.</text>
</comment>
<evidence type="ECO:0000256" key="5">
    <source>
        <dbReference type="ARBA" id="ARBA00023163"/>
    </source>
</evidence>
<keyword evidence="5" id="KW-0804">Transcription</keyword>
<evidence type="ECO:0000259" key="7">
    <source>
        <dbReference type="PROSITE" id="PS50949"/>
    </source>
</evidence>
<evidence type="ECO:0000313" key="9">
    <source>
        <dbReference type="Proteomes" id="UP001501480"/>
    </source>
</evidence>
<keyword evidence="9" id="KW-1185">Reference proteome</keyword>
<name>A0ABN2W8W8_9ACTN</name>
<dbReference type="Gene3D" id="1.10.10.10">
    <property type="entry name" value="Winged helix-like DNA-binding domain superfamily/Winged helix DNA-binding domain"/>
    <property type="match status" value="1"/>
</dbReference>
<protein>
    <submittedName>
        <fullName evidence="8">PLP-dependent aminotransferase family protein</fullName>
    </submittedName>
</protein>
<evidence type="ECO:0000256" key="2">
    <source>
        <dbReference type="ARBA" id="ARBA00022898"/>
    </source>
</evidence>
<dbReference type="InterPro" id="IPR015424">
    <property type="entry name" value="PyrdxlP-dep_Trfase"/>
</dbReference>
<dbReference type="InterPro" id="IPR051446">
    <property type="entry name" value="HTH_trans_reg/aminotransferase"/>
</dbReference>
<keyword evidence="8" id="KW-0032">Aminotransferase</keyword>
<keyword evidence="3" id="KW-0805">Transcription regulation</keyword>
<gene>
    <name evidence="8" type="ORF">GCM10009821_29260</name>
</gene>
<dbReference type="PANTHER" id="PTHR46577">
    <property type="entry name" value="HTH-TYPE TRANSCRIPTIONAL REGULATORY PROTEIN GABR"/>
    <property type="match status" value="1"/>
</dbReference>
<dbReference type="CDD" id="cd00609">
    <property type="entry name" value="AAT_like"/>
    <property type="match status" value="1"/>
</dbReference>
<evidence type="ECO:0000256" key="1">
    <source>
        <dbReference type="ARBA" id="ARBA00005384"/>
    </source>
</evidence>
<reference evidence="8 9" key="1">
    <citation type="journal article" date="2019" name="Int. J. Syst. Evol. Microbiol.">
        <title>The Global Catalogue of Microorganisms (GCM) 10K type strain sequencing project: providing services to taxonomists for standard genome sequencing and annotation.</title>
        <authorList>
            <consortium name="The Broad Institute Genomics Platform"/>
            <consortium name="The Broad Institute Genome Sequencing Center for Infectious Disease"/>
            <person name="Wu L."/>
            <person name="Ma J."/>
        </authorList>
    </citation>
    <scope>NUCLEOTIDE SEQUENCE [LARGE SCALE GENOMIC DNA]</scope>
    <source>
        <strain evidence="8 9">JCM 15749</strain>
    </source>
</reference>
<feature type="region of interest" description="Disordered" evidence="6">
    <location>
        <begin position="1"/>
        <end position="21"/>
    </location>
</feature>
<dbReference type="Pfam" id="PF00392">
    <property type="entry name" value="GntR"/>
    <property type="match status" value="1"/>
</dbReference>
<dbReference type="Gene3D" id="3.40.640.10">
    <property type="entry name" value="Type I PLP-dependent aspartate aminotransferase-like (Major domain)"/>
    <property type="match status" value="1"/>
</dbReference>
<dbReference type="SUPFAM" id="SSF46785">
    <property type="entry name" value="Winged helix' DNA-binding domain"/>
    <property type="match status" value="1"/>
</dbReference>
<dbReference type="InterPro" id="IPR015421">
    <property type="entry name" value="PyrdxlP-dep_Trfase_major"/>
</dbReference>
<accession>A0ABN2W8W8</accession>
<dbReference type="RefSeq" id="WP_344330215.1">
    <property type="nucleotide sequence ID" value="NZ_BAAAPY010000017.1"/>
</dbReference>
<dbReference type="Pfam" id="PF00155">
    <property type="entry name" value="Aminotran_1_2"/>
    <property type="match status" value="1"/>
</dbReference>
<dbReference type="InterPro" id="IPR036388">
    <property type="entry name" value="WH-like_DNA-bd_sf"/>
</dbReference>
<keyword evidence="4" id="KW-0238">DNA-binding</keyword>
<dbReference type="PROSITE" id="PS50949">
    <property type="entry name" value="HTH_GNTR"/>
    <property type="match status" value="1"/>
</dbReference>
<dbReference type="InterPro" id="IPR000524">
    <property type="entry name" value="Tscrpt_reg_HTH_GntR"/>
</dbReference>
<evidence type="ECO:0000256" key="6">
    <source>
        <dbReference type="SAM" id="MobiDB-lite"/>
    </source>
</evidence>
<feature type="domain" description="HTH gntR-type" evidence="7">
    <location>
        <begin position="34"/>
        <end position="102"/>
    </location>
</feature>
<dbReference type="Proteomes" id="UP001501480">
    <property type="component" value="Unassembled WGS sequence"/>
</dbReference>
<dbReference type="InterPro" id="IPR036390">
    <property type="entry name" value="WH_DNA-bd_sf"/>
</dbReference>
<dbReference type="InterPro" id="IPR004839">
    <property type="entry name" value="Aminotransferase_I/II_large"/>
</dbReference>
<dbReference type="GO" id="GO:0008483">
    <property type="term" value="F:transaminase activity"/>
    <property type="evidence" value="ECO:0007669"/>
    <property type="project" value="UniProtKB-KW"/>
</dbReference>
<comment type="similarity">
    <text evidence="1">In the C-terminal section; belongs to the class-I pyridoxal-phosphate-dependent aminotransferase family.</text>
</comment>